<dbReference type="OrthoDB" id="4447at2759"/>
<dbReference type="Gene3D" id="2.120.10.80">
    <property type="entry name" value="Kelch-type beta propeller"/>
    <property type="match status" value="2"/>
</dbReference>
<dbReference type="PANTHER" id="PTHR46093">
    <property type="entry name" value="ACYL-COA-BINDING DOMAIN-CONTAINING PROTEIN 5"/>
    <property type="match status" value="1"/>
</dbReference>
<keyword evidence="1" id="KW-0880">Kelch repeat</keyword>
<dbReference type="PANTHER" id="PTHR46093:SF3">
    <property type="entry name" value="ACYL-COA-BINDING DOMAIN-CONTAINING PROTEIN 4"/>
    <property type="match status" value="1"/>
</dbReference>
<protein>
    <submittedName>
        <fullName evidence="3">Uncharacterized protein</fullName>
    </submittedName>
</protein>
<reference evidence="3 4" key="1">
    <citation type="submission" date="2016-11" db="EMBL/GenBank/DDBJ databases">
        <title>The macronuclear genome of Stentor coeruleus: a giant cell with tiny introns.</title>
        <authorList>
            <person name="Slabodnick M."/>
            <person name="Ruby J.G."/>
            <person name="Reiff S.B."/>
            <person name="Swart E.C."/>
            <person name="Gosai S."/>
            <person name="Prabakaran S."/>
            <person name="Witkowska E."/>
            <person name="Larue G.E."/>
            <person name="Fisher S."/>
            <person name="Freeman R.M."/>
            <person name="Gunawardena J."/>
            <person name="Chu W."/>
            <person name="Stover N.A."/>
            <person name="Gregory B.D."/>
            <person name="Nowacki M."/>
            <person name="Derisi J."/>
            <person name="Roy S.W."/>
            <person name="Marshall W.F."/>
            <person name="Sood P."/>
        </authorList>
    </citation>
    <scope>NUCLEOTIDE SEQUENCE [LARGE SCALE GENOMIC DNA]</scope>
    <source>
        <strain evidence="3">WM001</strain>
    </source>
</reference>
<sequence>MKFGPNTPISSPYEHLNNFNIPKINILAATAKQFHSPIIRQSTFFNALIAKYQGTKMNHNDLLSKFVRTDEINLYWTKINTRGFIPDARTGATMNYHHQSLYIFAGEKADQNNDIKRLDCATLIWDKVTPKNLNNSEIPVVMSGHATVIYKHYLIVYGGFSSFDPLLQIRSISSLIYCFDLETLIWKSYKPAGSIPEPRRGHSACSVGNSFVMYSGMDCRGTLIPSLGVLNMEEMTWVSFKIKGDIPPIRKECTLTPVYDQGVLDHFGFDVFNSPKHYDNAANKNTSGIYMFGGLNSKGRPLNDLYILKGQPNKSKPLLNEFVWVKITTTGRIPTPRYGHTGNYVNGFLIVLGGRNDDVVGGIVGEISLLRISNWRWETVNAFGDCPHARIGASAVSVGSRILLFGGMHLTEFASATLFELETDSKKVIEFISYK</sequence>
<name>A0A1R2C3F0_9CILI</name>
<dbReference type="Proteomes" id="UP000187209">
    <property type="component" value="Unassembled WGS sequence"/>
</dbReference>
<evidence type="ECO:0000256" key="2">
    <source>
        <dbReference type="ARBA" id="ARBA00022737"/>
    </source>
</evidence>
<keyword evidence="2" id="KW-0677">Repeat</keyword>
<comment type="caution">
    <text evidence="3">The sequence shown here is derived from an EMBL/GenBank/DDBJ whole genome shotgun (WGS) entry which is preliminary data.</text>
</comment>
<dbReference type="InterPro" id="IPR011043">
    <property type="entry name" value="Gal_Oxase/kelch_b-propeller"/>
</dbReference>
<dbReference type="EMBL" id="MPUH01000300">
    <property type="protein sequence ID" value="OMJ83536.1"/>
    <property type="molecule type" value="Genomic_DNA"/>
</dbReference>
<keyword evidence="4" id="KW-1185">Reference proteome</keyword>
<organism evidence="3 4">
    <name type="scientific">Stentor coeruleus</name>
    <dbReference type="NCBI Taxonomy" id="5963"/>
    <lineage>
        <taxon>Eukaryota</taxon>
        <taxon>Sar</taxon>
        <taxon>Alveolata</taxon>
        <taxon>Ciliophora</taxon>
        <taxon>Postciliodesmatophora</taxon>
        <taxon>Heterotrichea</taxon>
        <taxon>Heterotrichida</taxon>
        <taxon>Stentoridae</taxon>
        <taxon>Stentor</taxon>
    </lineage>
</organism>
<dbReference type="SUPFAM" id="SSF50965">
    <property type="entry name" value="Galactose oxidase, central domain"/>
    <property type="match status" value="2"/>
</dbReference>
<gene>
    <name evidence="3" type="ORF">SteCoe_15499</name>
</gene>
<dbReference type="Pfam" id="PF24681">
    <property type="entry name" value="Kelch_KLHDC2_KLHL20_DRC7"/>
    <property type="match status" value="2"/>
</dbReference>
<evidence type="ECO:0000313" key="3">
    <source>
        <dbReference type="EMBL" id="OMJ83536.1"/>
    </source>
</evidence>
<evidence type="ECO:0000256" key="1">
    <source>
        <dbReference type="ARBA" id="ARBA00022441"/>
    </source>
</evidence>
<evidence type="ECO:0000313" key="4">
    <source>
        <dbReference type="Proteomes" id="UP000187209"/>
    </source>
</evidence>
<dbReference type="InterPro" id="IPR015915">
    <property type="entry name" value="Kelch-typ_b-propeller"/>
</dbReference>
<dbReference type="AlphaFoldDB" id="A0A1R2C3F0"/>
<proteinExistence type="predicted"/>
<accession>A0A1R2C3F0</accession>